<gene>
    <name evidence="7" type="ORF">EDD71_105148</name>
</gene>
<dbReference type="InterPro" id="IPR045584">
    <property type="entry name" value="Pilin-like"/>
</dbReference>
<keyword evidence="4 6" id="KW-1133">Transmembrane helix</keyword>
<evidence type="ECO:0000256" key="6">
    <source>
        <dbReference type="SAM" id="Phobius"/>
    </source>
</evidence>
<dbReference type="Pfam" id="PF07963">
    <property type="entry name" value="N_methyl"/>
    <property type="match status" value="1"/>
</dbReference>
<dbReference type="EMBL" id="SOAZ01000005">
    <property type="protein sequence ID" value="TDT61968.1"/>
    <property type="molecule type" value="Genomic_DNA"/>
</dbReference>
<accession>A0A4R7KSK9</accession>
<evidence type="ECO:0000313" key="7">
    <source>
        <dbReference type="EMBL" id="TDT61968.1"/>
    </source>
</evidence>
<dbReference type="InterPro" id="IPR012902">
    <property type="entry name" value="N_methyl_site"/>
</dbReference>
<sequence>MKRKNSRKKKGFTLVELIAVIAILGILAAIVVPKVSNYTAAANNAKLLANAKTIAQAVELYNTEQDNAANPITEQTSIDEIKTKLMPSSGTKYLSSWPNDLGGWQDYGDIIDYIQTADQNNSSQSNGGN</sequence>
<dbReference type="PROSITE" id="PS00409">
    <property type="entry name" value="PROKAR_NTER_METHYL"/>
    <property type="match status" value="1"/>
</dbReference>
<dbReference type="GO" id="GO:0015627">
    <property type="term" value="C:type II protein secretion system complex"/>
    <property type="evidence" value="ECO:0007669"/>
    <property type="project" value="InterPro"/>
</dbReference>
<organism evidence="7 8">
    <name type="scientific">Fonticella tunisiensis</name>
    <dbReference type="NCBI Taxonomy" id="1096341"/>
    <lineage>
        <taxon>Bacteria</taxon>
        <taxon>Bacillati</taxon>
        <taxon>Bacillota</taxon>
        <taxon>Clostridia</taxon>
        <taxon>Eubacteriales</taxon>
        <taxon>Clostridiaceae</taxon>
        <taxon>Fonticella</taxon>
    </lineage>
</organism>
<keyword evidence="8" id="KW-1185">Reference proteome</keyword>
<protein>
    <submittedName>
        <fullName evidence="7">Prepilin-type N-terminal cleavage/methylation domain-containing protein</fullName>
    </submittedName>
</protein>
<dbReference type="Proteomes" id="UP000295325">
    <property type="component" value="Unassembled WGS sequence"/>
</dbReference>
<evidence type="ECO:0000313" key="8">
    <source>
        <dbReference type="Proteomes" id="UP000295325"/>
    </source>
</evidence>
<evidence type="ECO:0000256" key="5">
    <source>
        <dbReference type="ARBA" id="ARBA00023136"/>
    </source>
</evidence>
<evidence type="ECO:0000256" key="3">
    <source>
        <dbReference type="ARBA" id="ARBA00022692"/>
    </source>
</evidence>
<comment type="subcellular location">
    <subcellularLocation>
        <location evidence="1">Membrane</location>
        <topology evidence="1">Single-pass membrane protein</topology>
    </subcellularLocation>
</comment>
<proteinExistence type="predicted"/>
<dbReference type="InterPro" id="IPR000983">
    <property type="entry name" value="Bac_GSPG_pilin"/>
</dbReference>
<comment type="caution">
    <text evidence="7">The sequence shown here is derived from an EMBL/GenBank/DDBJ whole genome shotgun (WGS) entry which is preliminary data.</text>
</comment>
<dbReference type="NCBIfam" id="TIGR02532">
    <property type="entry name" value="IV_pilin_GFxxxE"/>
    <property type="match status" value="1"/>
</dbReference>
<keyword evidence="2" id="KW-0488">Methylation</keyword>
<name>A0A4R7KSK9_9CLOT</name>
<evidence type="ECO:0000256" key="1">
    <source>
        <dbReference type="ARBA" id="ARBA00004167"/>
    </source>
</evidence>
<keyword evidence="5 6" id="KW-0472">Membrane</keyword>
<feature type="transmembrane region" description="Helical" evidence="6">
    <location>
        <begin position="12"/>
        <end position="32"/>
    </location>
</feature>
<dbReference type="PRINTS" id="PR00813">
    <property type="entry name" value="BCTERIALGSPG"/>
</dbReference>
<dbReference type="SUPFAM" id="SSF54523">
    <property type="entry name" value="Pili subunits"/>
    <property type="match status" value="1"/>
</dbReference>
<dbReference type="AlphaFoldDB" id="A0A4R7KSK9"/>
<dbReference type="RefSeq" id="WP_133627597.1">
    <property type="nucleotide sequence ID" value="NZ_SOAZ01000005.1"/>
</dbReference>
<dbReference type="PANTHER" id="PTHR30093:SF44">
    <property type="entry name" value="TYPE II SECRETION SYSTEM CORE PROTEIN G"/>
    <property type="match status" value="1"/>
</dbReference>
<evidence type="ECO:0000256" key="4">
    <source>
        <dbReference type="ARBA" id="ARBA00022989"/>
    </source>
</evidence>
<dbReference type="PANTHER" id="PTHR30093">
    <property type="entry name" value="GENERAL SECRETION PATHWAY PROTEIN G"/>
    <property type="match status" value="1"/>
</dbReference>
<dbReference type="GO" id="GO:0016020">
    <property type="term" value="C:membrane"/>
    <property type="evidence" value="ECO:0007669"/>
    <property type="project" value="UniProtKB-SubCell"/>
</dbReference>
<reference evidence="7 8" key="1">
    <citation type="submission" date="2019-03" db="EMBL/GenBank/DDBJ databases">
        <title>Genomic Encyclopedia of Type Strains, Phase IV (KMG-IV): sequencing the most valuable type-strain genomes for metagenomic binning, comparative biology and taxonomic classification.</title>
        <authorList>
            <person name="Goeker M."/>
        </authorList>
    </citation>
    <scope>NUCLEOTIDE SEQUENCE [LARGE SCALE GENOMIC DNA]</scope>
    <source>
        <strain evidence="7 8">DSM 24455</strain>
    </source>
</reference>
<dbReference type="GO" id="GO:0015628">
    <property type="term" value="P:protein secretion by the type II secretion system"/>
    <property type="evidence" value="ECO:0007669"/>
    <property type="project" value="InterPro"/>
</dbReference>
<keyword evidence="3 6" id="KW-0812">Transmembrane</keyword>
<evidence type="ECO:0000256" key="2">
    <source>
        <dbReference type="ARBA" id="ARBA00022481"/>
    </source>
</evidence>
<dbReference type="Gene3D" id="3.30.700.10">
    <property type="entry name" value="Glycoprotein, Type 4 Pilin"/>
    <property type="match status" value="1"/>
</dbReference>